<feature type="region of interest" description="Disordered" evidence="1">
    <location>
        <begin position="258"/>
        <end position="294"/>
    </location>
</feature>
<evidence type="ECO:0000313" key="4">
    <source>
        <dbReference type="Proteomes" id="UP000799770"/>
    </source>
</evidence>
<feature type="compositionally biased region" description="Low complexity" evidence="1">
    <location>
        <begin position="60"/>
        <end position="78"/>
    </location>
</feature>
<gene>
    <name evidence="3" type="ORF">BDV96DRAFT_652400</name>
</gene>
<dbReference type="AlphaFoldDB" id="A0A6A5YQU3"/>
<feature type="region of interest" description="Disordered" evidence="1">
    <location>
        <begin position="1"/>
        <end position="126"/>
    </location>
</feature>
<keyword evidence="2" id="KW-0472">Membrane</keyword>
<evidence type="ECO:0000256" key="2">
    <source>
        <dbReference type="SAM" id="Phobius"/>
    </source>
</evidence>
<feature type="compositionally biased region" description="Polar residues" evidence="1">
    <location>
        <begin position="83"/>
        <end position="95"/>
    </location>
</feature>
<dbReference type="EMBL" id="ML977345">
    <property type="protein sequence ID" value="KAF2108787.1"/>
    <property type="molecule type" value="Genomic_DNA"/>
</dbReference>
<accession>A0A6A5YQU3</accession>
<evidence type="ECO:0000256" key="1">
    <source>
        <dbReference type="SAM" id="MobiDB-lite"/>
    </source>
</evidence>
<proteinExistence type="predicted"/>
<feature type="compositionally biased region" description="Polar residues" evidence="1">
    <location>
        <begin position="103"/>
        <end position="124"/>
    </location>
</feature>
<reference evidence="3" key="1">
    <citation type="journal article" date="2020" name="Stud. Mycol.">
        <title>101 Dothideomycetes genomes: a test case for predicting lifestyles and emergence of pathogens.</title>
        <authorList>
            <person name="Haridas S."/>
            <person name="Albert R."/>
            <person name="Binder M."/>
            <person name="Bloem J."/>
            <person name="Labutti K."/>
            <person name="Salamov A."/>
            <person name="Andreopoulos B."/>
            <person name="Baker S."/>
            <person name="Barry K."/>
            <person name="Bills G."/>
            <person name="Bluhm B."/>
            <person name="Cannon C."/>
            <person name="Castanera R."/>
            <person name="Culley D."/>
            <person name="Daum C."/>
            <person name="Ezra D."/>
            <person name="Gonzalez J."/>
            <person name="Henrissat B."/>
            <person name="Kuo A."/>
            <person name="Liang C."/>
            <person name="Lipzen A."/>
            <person name="Lutzoni F."/>
            <person name="Magnuson J."/>
            <person name="Mondo S."/>
            <person name="Nolan M."/>
            <person name="Ohm R."/>
            <person name="Pangilinan J."/>
            <person name="Park H.-J."/>
            <person name="Ramirez L."/>
            <person name="Alfaro M."/>
            <person name="Sun H."/>
            <person name="Tritt A."/>
            <person name="Yoshinaga Y."/>
            <person name="Zwiers L.-H."/>
            <person name="Turgeon B."/>
            <person name="Goodwin S."/>
            <person name="Spatafora J."/>
            <person name="Crous P."/>
            <person name="Grigoriev I."/>
        </authorList>
    </citation>
    <scope>NUCLEOTIDE SEQUENCE</scope>
    <source>
        <strain evidence="3">CBS 627.86</strain>
    </source>
</reference>
<feature type="compositionally biased region" description="Polar residues" evidence="1">
    <location>
        <begin position="36"/>
        <end position="59"/>
    </location>
</feature>
<feature type="region of interest" description="Disordered" evidence="1">
    <location>
        <begin position="372"/>
        <end position="427"/>
    </location>
</feature>
<organism evidence="3 4">
    <name type="scientific">Lophiotrema nucula</name>
    <dbReference type="NCBI Taxonomy" id="690887"/>
    <lineage>
        <taxon>Eukaryota</taxon>
        <taxon>Fungi</taxon>
        <taxon>Dikarya</taxon>
        <taxon>Ascomycota</taxon>
        <taxon>Pezizomycotina</taxon>
        <taxon>Dothideomycetes</taxon>
        <taxon>Pleosporomycetidae</taxon>
        <taxon>Pleosporales</taxon>
        <taxon>Lophiotremataceae</taxon>
        <taxon>Lophiotrema</taxon>
    </lineage>
</organism>
<keyword evidence="4" id="KW-1185">Reference proteome</keyword>
<keyword evidence="2" id="KW-0812">Transmembrane</keyword>
<protein>
    <submittedName>
        <fullName evidence="3">Uncharacterized protein</fullName>
    </submittedName>
</protein>
<sequence>MAHVLARGMPGFAWPTAVPGGPPNSHSKPPAKPFPHTSNSSSGPGTTASNLPTQSPSIRTLTVGVSETTSSSEISTVVRPSVKSHSTLRASSAEPTISHLVPSDSSRTAVITPTKTSKPHQTPQPRIKCTTERSFITSPFEGPELHSSTSIPQYTGPRSFTESFELFQPPQTALTERPLLTTFLQAPPPSATLSPPHHVLPDPALPTSVSDQKATGVANRTVAIAVGSVCGSVFLIMFIILAVLKWRSRRDILHADAESVRGGPNDDGFAQQGVRGGAPDSNIRRNGSFRTLDGNDREAIANGLILTRQSSGPPQLPPPRSTPFHMQFANVFDSIGRHDTPPPPRIPTPQPIPLQRQFGVVKQVPRSIRRSVSPLSSMDEARASATYEELARVSPPGSPVPSPGESGKTWWERKLDSLRRGHRVSTG</sequence>
<keyword evidence="2" id="KW-1133">Transmembrane helix</keyword>
<name>A0A6A5YQU3_9PLEO</name>
<dbReference type="Proteomes" id="UP000799770">
    <property type="component" value="Unassembled WGS sequence"/>
</dbReference>
<evidence type="ECO:0000313" key="3">
    <source>
        <dbReference type="EMBL" id="KAF2108787.1"/>
    </source>
</evidence>
<feature type="transmembrane region" description="Helical" evidence="2">
    <location>
        <begin position="222"/>
        <end position="244"/>
    </location>
</feature>
<feature type="compositionally biased region" description="Basic and acidic residues" evidence="1">
    <location>
        <begin position="410"/>
        <end position="419"/>
    </location>
</feature>